<organism evidence="2 3">
    <name type="scientific">Stylosanthes scabra</name>
    <dbReference type="NCBI Taxonomy" id="79078"/>
    <lineage>
        <taxon>Eukaryota</taxon>
        <taxon>Viridiplantae</taxon>
        <taxon>Streptophyta</taxon>
        <taxon>Embryophyta</taxon>
        <taxon>Tracheophyta</taxon>
        <taxon>Spermatophyta</taxon>
        <taxon>Magnoliopsida</taxon>
        <taxon>eudicotyledons</taxon>
        <taxon>Gunneridae</taxon>
        <taxon>Pentapetalae</taxon>
        <taxon>rosids</taxon>
        <taxon>fabids</taxon>
        <taxon>Fabales</taxon>
        <taxon>Fabaceae</taxon>
        <taxon>Papilionoideae</taxon>
        <taxon>50 kb inversion clade</taxon>
        <taxon>dalbergioids sensu lato</taxon>
        <taxon>Dalbergieae</taxon>
        <taxon>Pterocarpus clade</taxon>
        <taxon>Stylosanthes</taxon>
    </lineage>
</organism>
<evidence type="ECO:0000313" key="2">
    <source>
        <dbReference type="EMBL" id="MED6127816.1"/>
    </source>
</evidence>
<feature type="region of interest" description="Disordered" evidence="1">
    <location>
        <begin position="255"/>
        <end position="287"/>
    </location>
</feature>
<proteinExistence type="predicted"/>
<accession>A0ABU6RVI7</accession>
<comment type="caution">
    <text evidence="2">The sequence shown here is derived from an EMBL/GenBank/DDBJ whole genome shotgun (WGS) entry which is preliminary data.</text>
</comment>
<dbReference type="EMBL" id="JASCZI010032058">
    <property type="protein sequence ID" value="MED6127816.1"/>
    <property type="molecule type" value="Genomic_DNA"/>
</dbReference>
<keyword evidence="3" id="KW-1185">Reference proteome</keyword>
<protein>
    <submittedName>
        <fullName evidence="2">Uncharacterized protein</fullName>
    </submittedName>
</protein>
<dbReference type="Proteomes" id="UP001341840">
    <property type="component" value="Unassembled WGS sequence"/>
</dbReference>
<reference evidence="2 3" key="1">
    <citation type="journal article" date="2023" name="Plants (Basel)">
        <title>Bridging the Gap: Combining Genomics and Transcriptomics Approaches to Understand Stylosanthes scabra, an Orphan Legume from the Brazilian Caatinga.</title>
        <authorList>
            <person name="Ferreira-Neto J.R.C."/>
            <person name="da Silva M.D."/>
            <person name="Binneck E."/>
            <person name="de Melo N.F."/>
            <person name="da Silva R.H."/>
            <person name="de Melo A.L.T.M."/>
            <person name="Pandolfi V."/>
            <person name="Bustamante F.O."/>
            <person name="Brasileiro-Vidal A.C."/>
            <person name="Benko-Iseppon A.M."/>
        </authorList>
    </citation>
    <scope>NUCLEOTIDE SEQUENCE [LARGE SCALE GENOMIC DNA]</scope>
    <source>
        <tissue evidence="2">Leaves</tissue>
    </source>
</reference>
<name>A0ABU6RVI7_9FABA</name>
<evidence type="ECO:0000313" key="3">
    <source>
        <dbReference type="Proteomes" id="UP001341840"/>
    </source>
</evidence>
<gene>
    <name evidence="2" type="ORF">PIB30_091740</name>
</gene>
<evidence type="ECO:0000256" key="1">
    <source>
        <dbReference type="SAM" id="MobiDB-lite"/>
    </source>
</evidence>
<feature type="region of interest" description="Disordered" evidence="1">
    <location>
        <begin position="1"/>
        <end position="28"/>
    </location>
</feature>
<feature type="compositionally biased region" description="Polar residues" evidence="1">
    <location>
        <begin position="275"/>
        <end position="287"/>
    </location>
</feature>
<sequence length="287" mass="33777">MKQAPPPQEEEDAEMPQAPQVQQGFPSNFMDNFNNTMAAIQLQNTQRWDTFQQRYDADQEQNRKSFSDINTRLDKMDHQLNFLCNTNQFMNENLLYPYQQIELTMRNMQGRGIPVTLENLKINRQREEEMRMERQSIKGLLKRQQHKEQKDKTKERQEEMKMKMMMMMMKMRMKTRLMSLEQRGKRLGTVNPRSALSLDILNQSSPMHRRGSWRLCVLQPDPTTPRQPLIKSRHGQQLCLSTPRRRNPRICVDRHSSAPEQAEPMPRCDPGSLGIAQTSSFTSKVHA</sequence>